<dbReference type="STRING" id="756272.Plabr_4645"/>
<evidence type="ECO:0000259" key="1">
    <source>
        <dbReference type="Pfam" id="PF00501"/>
    </source>
</evidence>
<dbReference type="HOGENOM" id="CLU_000022_59_12_0"/>
<reference evidence="3" key="1">
    <citation type="submission" date="2011-02" db="EMBL/GenBank/DDBJ databases">
        <title>The complete genome of Planctomyces brasiliensis DSM 5305.</title>
        <authorList>
            <person name="Lucas S."/>
            <person name="Copeland A."/>
            <person name="Lapidus A."/>
            <person name="Bruce D."/>
            <person name="Goodwin L."/>
            <person name="Pitluck S."/>
            <person name="Kyrpides N."/>
            <person name="Mavromatis K."/>
            <person name="Pagani I."/>
            <person name="Ivanova N."/>
            <person name="Ovchinnikova G."/>
            <person name="Lu M."/>
            <person name="Detter J.C."/>
            <person name="Han C."/>
            <person name="Land M."/>
            <person name="Hauser L."/>
            <person name="Markowitz V."/>
            <person name="Cheng J.-F."/>
            <person name="Hugenholtz P."/>
            <person name="Woyke T."/>
            <person name="Wu D."/>
            <person name="Tindall B."/>
            <person name="Pomrenke H.G."/>
            <person name="Brambilla E."/>
            <person name="Klenk H.-P."/>
            <person name="Eisen J.A."/>
        </authorList>
    </citation>
    <scope>NUCLEOTIDE SEQUENCE [LARGE SCALE GENOMIC DNA]</scope>
    <source>
        <strain evidence="3">ATCC 49424 / DSM 5305 / JCM 21570 / NBRC 103401 / IFAM 1448</strain>
    </source>
</reference>
<dbReference type="AlphaFoldDB" id="F0SPA8"/>
<dbReference type="InterPro" id="IPR000873">
    <property type="entry name" value="AMP-dep_synth/lig_dom"/>
</dbReference>
<dbReference type="PROSITE" id="PS00455">
    <property type="entry name" value="AMP_BINDING"/>
    <property type="match status" value="1"/>
</dbReference>
<keyword evidence="2" id="KW-0436">Ligase</keyword>
<dbReference type="InterPro" id="IPR042099">
    <property type="entry name" value="ANL_N_sf"/>
</dbReference>
<dbReference type="KEGG" id="pbs:Plabr_4645"/>
<dbReference type="GO" id="GO:0004467">
    <property type="term" value="F:long-chain fatty acid-CoA ligase activity"/>
    <property type="evidence" value="ECO:0007669"/>
    <property type="project" value="UniProtKB-EC"/>
</dbReference>
<accession>F0SPA8</accession>
<dbReference type="Proteomes" id="UP000006860">
    <property type="component" value="Chromosome"/>
</dbReference>
<dbReference type="eggNOG" id="COG0318">
    <property type="taxonomic scope" value="Bacteria"/>
</dbReference>
<dbReference type="InterPro" id="IPR020845">
    <property type="entry name" value="AMP-binding_CS"/>
</dbReference>
<evidence type="ECO:0000313" key="2">
    <source>
        <dbReference type="EMBL" id="ADY62216.1"/>
    </source>
</evidence>
<sequence>MSDTASHFNIADRVTESAERWPLQQAIVFPQGRDGAGRVSYTQLTFRQLEQETNRLADGLRQMGVQPGERLVLMVKPSLEFIALTFAIFKTGATVVLIDPGMGRKRIFRCLDLIDPHGFVAIPPVHVIRKLRFGSFPNAKHNVSVGGRVNLAKETYAGLLKRGKPDPLPPCTTATDTAAIIFTSGSTGPPKGVVYEHGMFNAQVDLLQQQYNIQPGERDLPGFPLFALFNLAMGVTTVIPDMNPTKPAHVNPLRILEGIENQGITQAYGSPALWHRVGQFCNERNIIWPQLNRVLSAGAPVPVRVLESMQKVCSGDETEIHTPYGATESLPVCTIGSRTVLNETAALTNIGRGTCVGHRFPQVDLQIIQPVDGPIADIGEAKTLPPGEIGEIIVRSPSATREYFRRPEATAAAKIPDGERFWHRMGDMGYLDKQDRLWFCGRKAHIVHTEAGPMYPVCCEPIFNLHPHIYRSALVGVGPVGQQAPVLIAEPEPGQFPDSAAARRKLAAELRELGKANEITQSIGTFLFHRSLPVDRRHNVKIHREDLSRWATKRIKQAVRIEA</sequence>
<organism evidence="2 3">
    <name type="scientific">Rubinisphaera brasiliensis (strain ATCC 49424 / DSM 5305 / JCM 21570 / IAM 15109 / NBRC 103401 / IFAM 1448)</name>
    <name type="common">Planctomyces brasiliensis</name>
    <dbReference type="NCBI Taxonomy" id="756272"/>
    <lineage>
        <taxon>Bacteria</taxon>
        <taxon>Pseudomonadati</taxon>
        <taxon>Planctomycetota</taxon>
        <taxon>Planctomycetia</taxon>
        <taxon>Planctomycetales</taxon>
        <taxon>Planctomycetaceae</taxon>
        <taxon>Rubinisphaera</taxon>
    </lineage>
</organism>
<dbReference type="OrthoDB" id="9799237at2"/>
<dbReference type="InterPro" id="IPR050237">
    <property type="entry name" value="ATP-dep_AMP-bd_enzyme"/>
</dbReference>
<dbReference type="NCBIfam" id="NF006754">
    <property type="entry name" value="PRK09274.1"/>
    <property type="match status" value="1"/>
</dbReference>
<protein>
    <submittedName>
        <fullName evidence="2">Long-chain-fatty-acid--CoA ligase</fullName>
        <ecNumber evidence="2">6.2.1.3</ecNumber>
    </submittedName>
</protein>
<name>F0SPA8_RUBBR</name>
<proteinExistence type="predicted"/>
<dbReference type="SUPFAM" id="SSF56801">
    <property type="entry name" value="Acetyl-CoA synthetase-like"/>
    <property type="match status" value="1"/>
</dbReference>
<feature type="domain" description="AMP-dependent synthetase/ligase" evidence="1">
    <location>
        <begin position="15"/>
        <end position="404"/>
    </location>
</feature>
<gene>
    <name evidence="2" type="ordered locus">Plabr_4645</name>
</gene>
<dbReference type="PANTHER" id="PTHR43767">
    <property type="entry name" value="LONG-CHAIN-FATTY-ACID--COA LIGASE"/>
    <property type="match status" value="1"/>
</dbReference>
<dbReference type="EMBL" id="CP002546">
    <property type="protein sequence ID" value="ADY62216.1"/>
    <property type="molecule type" value="Genomic_DNA"/>
</dbReference>
<evidence type="ECO:0000313" key="3">
    <source>
        <dbReference type="Proteomes" id="UP000006860"/>
    </source>
</evidence>
<dbReference type="EC" id="6.2.1.3" evidence="2"/>
<dbReference type="PANTHER" id="PTHR43767:SF1">
    <property type="entry name" value="NONRIBOSOMAL PEPTIDE SYNTHASE PES1 (EUROFUNG)-RELATED"/>
    <property type="match status" value="1"/>
</dbReference>
<dbReference type="Gene3D" id="3.40.50.12780">
    <property type="entry name" value="N-terminal domain of ligase-like"/>
    <property type="match status" value="1"/>
</dbReference>
<dbReference type="Pfam" id="PF00501">
    <property type="entry name" value="AMP-binding"/>
    <property type="match status" value="1"/>
</dbReference>
<dbReference type="RefSeq" id="WP_013630920.1">
    <property type="nucleotide sequence ID" value="NC_015174.1"/>
</dbReference>
<keyword evidence="3" id="KW-1185">Reference proteome</keyword>